<protein>
    <recommendedName>
        <fullName evidence="5">JmjC domain-containing protein</fullName>
    </recommendedName>
</protein>
<dbReference type="InterPro" id="IPR003347">
    <property type="entry name" value="JmjC_dom"/>
</dbReference>
<dbReference type="SUPFAM" id="SSF51197">
    <property type="entry name" value="Clavaminate synthase-like"/>
    <property type="match status" value="1"/>
</dbReference>
<dbReference type="GO" id="GO:0000118">
    <property type="term" value="C:histone deacetylase complex"/>
    <property type="evidence" value="ECO:0007669"/>
    <property type="project" value="TreeGrafter"/>
</dbReference>
<comment type="subcellular location">
    <subcellularLocation>
        <location evidence="1">Nucleus</location>
    </subcellularLocation>
</comment>
<name>A0A811R8N3_9POAL</name>
<dbReference type="GO" id="GO:0032454">
    <property type="term" value="F:histone H3K9 demethylase activity"/>
    <property type="evidence" value="ECO:0007669"/>
    <property type="project" value="InterPro"/>
</dbReference>
<keyword evidence="7" id="KW-1185">Reference proteome</keyword>
<organism evidence="6 7">
    <name type="scientific">Miscanthus lutarioriparius</name>
    <dbReference type="NCBI Taxonomy" id="422564"/>
    <lineage>
        <taxon>Eukaryota</taxon>
        <taxon>Viridiplantae</taxon>
        <taxon>Streptophyta</taxon>
        <taxon>Embryophyta</taxon>
        <taxon>Tracheophyta</taxon>
        <taxon>Spermatophyta</taxon>
        <taxon>Magnoliopsida</taxon>
        <taxon>Liliopsida</taxon>
        <taxon>Poales</taxon>
        <taxon>Poaceae</taxon>
        <taxon>PACMAD clade</taxon>
        <taxon>Panicoideae</taxon>
        <taxon>Andropogonodae</taxon>
        <taxon>Andropogoneae</taxon>
        <taxon>Saccharinae</taxon>
        <taxon>Miscanthus</taxon>
    </lineage>
</organism>
<feature type="domain" description="JmjC" evidence="5">
    <location>
        <begin position="164"/>
        <end position="409"/>
    </location>
</feature>
<comment type="similarity">
    <text evidence="2">Belongs to the JARID1 histone demethylase family.</text>
</comment>
<comment type="caution">
    <text evidence="6">The sequence shown here is derived from an EMBL/GenBank/DDBJ whole genome shotgun (WGS) entry which is preliminary data.</text>
</comment>
<evidence type="ECO:0000313" key="7">
    <source>
        <dbReference type="Proteomes" id="UP000604825"/>
    </source>
</evidence>
<reference evidence="6" key="1">
    <citation type="submission" date="2020-10" db="EMBL/GenBank/DDBJ databases">
        <authorList>
            <person name="Han B."/>
            <person name="Lu T."/>
            <person name="Zhao Q."/>
            <person name="Huang X."/>
            <person name="Zhao Y."/>
        </authorList>
    </citation>
    <scope>NUCLEOTIDE SEQUENCE</scope>
</reference>
<keyword evidence="4" id="KW-0539">Nucleus</keyword>
<dbReference type="PROSITE" id="PS51184">
    <property type="entry name" value="JMJC"/>
    <property type="match status" value="1"/>
</dbReference>
<dbReference type="Pfam" id="PF02373">
    <property type="entry name" value="JmjC"/>
    <property type="match status" value="1"/>
</dbReference>
<evidence type="ECO:0000313" key="6">
    <source>
        <dbReference type="EMBL" id="CAD6266389.1"/>
    </source>
</evidence>
<dbReference type="Gene3D" id="2.60.120.650">
    <property type="entry name" value="Cupin"/>
    <property type="match status" value="1"/>
</dbReference>
<dbReference type="InterPro" id="IPR045109">
    <property type="entry name" value="LSDs-like"/>
</dbReference>
<evidence type="ECO:0000256" key="2">
    <source>
        <dbReference type="ARBA" id="ARBA00006801"/>
    </source>
</evidence>
<dbReference type="AlphaFoldDB" id="A0A811R8N3"/>
<dbReference type="GO" id="GO:0006357">
    <property type="term" value="P:regulation of transcription by RNA polymerase II"/>
    <property type="evidence" value="ECO:0007669"/>
    <property type="project" value="TreeGrafter"/>
</dbReference>
<sequence>MEEKELEAKVKGVLVNEVRDIAASQDPNNTRLLWKANSDGSIPCPPEELGGCGRSDLDLKRLFPQNMLSELEERANRIVRSEIFVKAVADRNDQCPCYDHSGKVKISLHQFFMRYKQGRTHSTTHWPEMLKLKDWPPSNLFDQRLPRHSAEFIRALPFPQYTDPRYGPLNLAVKLPHGALKPDLGPNICIAYGFPQELGRGDSVTKLHCDMSDVVNVLMHTEEVSYEEHELCEIEKTRKKMKEQDLRELYGVLEAGTEHNLSQSSTESSNIAFDETSNTLCNPLMHKTTGGALWDIFRREDSDKLQDYLRKHASEFRHIYCNPVKQCLSGAIMHFPLCGGMLLSGVEPWTSEQKLGEAVFVPAGCPHQVRNLKKQPETISIVQSCMQVAMGFVSPENVGECIKLAGEFRQLPSYHEAKMDKLEIKKIALYALKEVIDFLDPSCSEGSSSGGIAIILSWID</sequence>
<evidence type="ECO:0000256" key="1">
    <source>
        <dbReference type="ARBA" id="ARBA00004123"/>
    </source>
</evidence>
<dbReference type="GO" id="GO:0046872">
    <property type="term" value="F:metal ion binding"/>
    <property type="evidence" value="ECO:0007669"/>
    <property type="project" value="UniProtKB-KW"/>
</dbReference>
<evidence type="ECO:0000259" key="5">
    <source>
        <dbReference type="PROSITE" id="PS51184"/>
    </source>
</evidence>
<dbReference type="EMBL" id="CAJGYO010000013">
    <property type="protein sequence ID" value="CAD6266389.1"/>
    <property type="molecule type" value="Genomic_DNA"/>
</dbReference>
<evidence type="ECO:0000256" key="3">
    <source>
        <dbReference type="ARBA" id="ARBA00022723"/>
    </source>
</evidence>
<dbReference type="SMART" id="SM00558">
    <property type="entry name" value="JmjC"/>
    <property type="match status" value="1"/>
</dbReference>
<dbReference type="GO" id="GO:0031490">
    <property type="term" value="F:chromatin DNA binding"/>
    <property type="evidence" value="ECO:0007669"/>
    <property type="project" value="TreeGrafter"/>
</dbReference>
<proteinExistence type="inferred from homology"/>
<dbReference type="PANTHER" id="PTHR12549">
    <property type="entry name" value="JMJC DOMAIN-CONTAINING HISTONE DEMETHYLATION PROTEIN"/>
    <property type="match status" value="1"/>
</dbReference>
<evidence type="ECO:0000256" key="4">
    <source>
        <dbReference type="ARBA" id="ARBA00023242"/>
    </source>
</evidence>
<dbReference type="OrthoDB" id="1667110at2759"/>
<gene>
    <name evidence="6" type="ORF">NCGR_LOCUS49694</name>
</gene>
<dbReference type="Proteomes" id="UP000604825">
    <property type="component" value="Unassembled WGS sequence"/>
</dbReference>
<dbReference type="PANTHER" id="PTHR12549:SF64">
    <property type="entry name" value="OS02G0828900 PROTEIN"/>
    <property type="match status" value="1"/>
</dbReference>
<dbReference type="GO" id="GO:0003712">
    <property type="term" value="F:transcription coregulator activity"/>
    <property type="evidence" value="ECO:0007669"/>
    <property type="project" value="TreeGrafter"/>
</dbReference>
<dbReference type="GO" id="GO:0000785">
    <property type="term" value="C:chromatin"/>
    <property type="evidence" value="ECO:0007669"/>
    <property type="project" value="TreeGrafter"/>
</dbReference>
<keyword evidence="3" id="KW-0479">Metal-binding</keyword>
<accession>A0A811R8N3</accession>